<dbReference type="AlphaFoldDB" id="A0A3Q1IBT3"/>
<feature type="region of interest" description="Disordered" evidence="5">
    <location>
        <begin position="385"/>
        <end position="446"/>
    </location>
</feature>
<dbReference type="Proteomes" id="UP000265040">
    <property type="component" value="Chromosome 14"/>
</dbReference>
<reference evidence="7" key="1">
    <citation type="submission" date="2021-04" db="EMBL/GenBank/DDBJ databases">
        <authorList>
            <consortium name="Wellcome Sanger Institute Data Sharing"/>
        </authorList>
    </citation>
    <scope>NUCLEOTIDE SEQUENCE [LARGE SCALE GENOMIC DNA]</scope>
</reference>
<evidence type="ECO:0000256" key="1">
    <source>
        <dbReference type="ARBA" id="ARBA00022723"/>
    </source>
</evidence>
<organism evidence="7 8">
    <name type="scientific">Anabas testudineus</name>
    <name type="common">Climbing perch</name>
    <name type="synonym">Anthias testudineus</name>
    <dbReference type="NCBI Taxonomy" id="64144"/>
    <lineage>
        <taxon>Eukaryota</taxon>
        <taxon>Metazoa</taxon>
        <taxon>Chordata</taxon>
        <taxon>Craniata</taxon>
        <taxon>Vertebrata</taxon>
        <taxon>Euteleostomi</taxon>
        <taxon>Actinopterygii</taxon>
        <taxon>Neopterygii</taxon>
        <taxon>Teleostei</taxon>
        <taxon>Neoteleostei</taxon>
        <taxon>Acanthomorphata</taxon>
        <taxon>Anabantaria</taxon>
        <taxon>Anabantiformes</taxon>
        <taxon>Anabantoidei</taxon>
        <taxon>Anabantidae</taxon>
        <taxon>Anabas</taxon>
    </lineage>
</organism>
<feature type="compositionally biased region" description="Basic and acidic residues" evidence="5">
    <location>
        <begin position="30"/>
        <end position="42"/>
    </location>
</feature>
<dbReference type="Ensembl" id="ENSATET00000019354.3">
    <property type="protein sequence ID" value="ENSATEP00000019037.2"/>
    <property type="gene ID" value="ENSATEG00000013250.3"/>
</dbReference>
<feature type="compositionally biased region" description="Polar residues" evidence="5">
    <location>
        <begin position="620"/>
        <end position="629"/>
    </location>
</feature>
<evidence type="ECO:0000256" key="4">
    <source>
        <dbReference type="PROSITE-ProRule" id="PRU00125"/>
    </source>
</evidence>
<feature type="region of interest" description="Disordered" evidence="5">
    <location>
        <begin position="618"/>
        <end position="673"/>
    </location>
</feature>
<keyword evidence="8" id="KW-1185">Reference proteome</keyword>
<feature type="compositionally biased region" description="Polar residues" evidence="5">
    <location>
        <begin position="102"/>
        <end position="117"/>
    </location>
</feature>
<feature type="compositionally biased region" description="Basic and acidic residues" evidence="5">
    <location>
        <begin position="118"/>
        <end position="131"/>
    </location>
</feature>
<feature type="region of interest" description="Disordered" evidence="5">
    <location>
        <begin position="1"/>
        <end position="45"/>
    </location>
</feature>
<accession>A0A3Q1IBT3</accession>
<keyword evidence="1 4" id="KW-0479">Metal-binding</keyword>
<proteinExistence type="predicted"/>
<dbReference type="GO" id="GO:0046872">
    <property type="term" value="F:metal ion binding"/>
    <property type="evidence" value="ECO:0007669"/>
    <property type="project" value="UniProtKB-KW"/>
</dbReference>
<dbReference type="Gene3D" id="2.10.110.10">
    <property type="entry name" value="Cysteine Rich Protein"/>
    <property type="match status" value="1"/>
</dbReference>
<dbReference type="InterPro" id="IPR052621">
    <property type="entry name" value="Cell_Prolif/Cornif_Regul"/>
</dbReference>
<evidence type="ECO:0000313" key="7">
    <source>
        <dbReference type="Ensembl" id="ENSATEP00000019037.2"/>
    </source>
</evidence>
<feature type="compositionally biased region" description="Polar residues" evidence="5">
    <location>
        <begin position="1107"/>
        <end position="1132"/>
    </location>
</feature>
<feature type="region of interest" description="Disordered" evidence="5">
    <location>
        <begin position="511"/>
        <end position="545"/>
    </location>
</feature>
<dbReference type="PROSITE" id="PS50023">
    <property type="entry name" value="LIM_DOMAIN_2"/>
    <property type="match status" value="1"/>
</dbReference>
<keyword evidence="2 4" id="KW-0862">Zinc</keyword>
<sequence length="1209" mass="126940">MSKGDDRDQVFQTTRVRTALKNDGSWIHNSKQDNEDKPRKESAAGASCIVKNKSYVFSAAKKFESTASPQNSPLQKTQFAPSKGSSAKQANVKALAEEIDKNTGTQQKAPLRQSNVECNKDKVSEDAHVEDPVAGTPALTGTGENIDPAEVPARVAVELKPQKTENATDLNHAEVNSMPQPAKESCKTCPSKQVATETVEAEAKAVVDSSAETPAVVNATPGEKTAVQHLVERVPDTVSKSQSADVNMKEPVAETAAAAGAGKSKDHADVPAQNAVQLNPKAEPPAVMEPKNATNLNHAEEKSMPQPAKESCKTCPPKQVATETVEAEAKAVVDSSAETPAVVNATPEDKAVVQHLVERVPDTVSKSSTQSADVNMKEPVAETAAAVGAGKSKDQAEVPAQNAVQLNPKAEPPAVTEPENATNLNHAEVNSMPQPAKESCKTCPPKQVATETVEAEAKAVVDSSAETPAVVNATPEDKAVVQHLVERVPDTVSKSSTQSADVNMKEPVAETAAAVGAGKSKDQAEVPAQNAVQLNPKAEPPAVMEPKNATNLNHAEVKSMPQPAKESCKTCPPKQVATETVEAEAKAVVDSSAETPAVVNATPEDKAVVQHLVERVPDTVSKSSTQSADVNMKEPVAETAAAAGAGKSKDHADVPAQNAVQLNPKAEPPAVMEPKNATNLNHAEVKSMPQPAKESCKTCPPKQVATETVEAEAKAVVDSSAETPAVVNATPEDKAVVQHLVERVPDTVSKSSTQSADVNVKEPVAETAAAVGAEKSKDHADVPAQNAVQLNPIAEPPAVTEPENVKNLNHAEVKSMPQPAKESCKTCPPKQVATETVEAEAKAVVDSSAETPAVVNATPGEKSAVQHLVERVPDTVSKSSTQSADVHVKEPVAETAAAAGAGKSKDHAEVPAQNAVQLNPKAEPPAVMEPENATNLNHAEVKSMPQPAKACPPKQVATETVEAEAKAVVDSSAETPAINATPGEKAVVQHLVERVPDNDSSTQSAAEIAIKSTESKVKSGATAEPVVKTKAEEVVECVQPVENTLVKQSMDPVPESAAHCVMELNIEDAVQDKFSDRAIELTDALDVVPPTAEAVTKPVNDPKQTHSEMSNLNQSDHTNNSEQFQKPSEELQSTHTLKKTRNGKAVCSFCDQIIDGNVKITISEPPMTCHDTCFKCGVCAKALGDLLTPMFLHHQVIHCNGCFAKALKT</sequence>
<dbReference type="STRING" id="64144.ENSATEP00000019037"/>
<feature type="compositionally biased region" description="Polar residues" evidence="5">
    <location>
        <begin position="65"/>
        <end position="89"/>
    </location>
</feature>
<dbReference type="InterPro" id="IPR001781">
    <property type="entry name" value="Znf_LIM"/>
</dbReference>
<reference evidence="7" key="2">
    <citation type="submission" date="2025-08" db="UniProtKB">
        <authorList>
            <consortium name="Ensembl"/>
        </authorList>
    </citation>
    <scope>IDENTIFICATION</scope>
</reference>
<keyword evidence="3 4" id="KW-0440">LIM domain</keyword>
<dbReference type="PANTHER" id="PTHR15468:SF2">
    <property type="entry name" value="ZINC FINGER PROTEIN 185"/>
    <property type="match status" value="1"/>
</dbReference>
<feature type="domain" description="LIM zinc-binding" evidence="6">
    <location>
        <begin position="1145"/>
        <end position="1209"/>
    </location>
</feature>
<dbReference type="SMART" id="SM00132">
    <property type="entry name" value="LIM"/>
    <property type="match status" value="1"/>
</dbReference>
<evidence type="ECO:0000256" key="2">
    <source>
        <dbReference type="ARBA" id="ARBA00022833"/>
    </source>
</evidence>
<reference evidence="7" key="3">
    <citation type="submission" date="2025-09" db="UniProtKB">
        <authorList>
            <consortium name="Ensembl"/>
        </authorList>
    </citation>
    <scope>IDENTIFICATION</scope>
</reference>
<dbReference type="OMA" id="QPAKESC"/>
<evidence type="ECO:0000259" key="6">
    <source>
        <dbReference type="PROSITE" id="PS50023"/>
    </source>
</evidence>
<evidence type="ECO:0000313" key="8">
    <source>
        <dbReference type="Proteomes" id="UP000265040"/>
    </source>
</evidence>
<feature type="region of interest" description="Disordered" evidence="5">
    <location>
        <begin position="64"/>
        <end position="149"/>
    </location>
</feature>
<evidence type="ECO:0000256" key="3">
    <source>
        <dbReference type="ARBA" id="ARBA00023038"/>
    </source>
</evidence>
<protein>
    <recommendedName>
        <fullName evidence="6">LIM zinc-binding domain-containing protein</fullName>
    </recommendedName>
</protein>
<dbReference type="PANTHER" id="PTHR15468">
    <property type="entry name" value="ZNF185"/>
    <property type="match status" value="1"/>
</dbReference>
<dbReference type="PROSITE" id="PS00478">
    <property type="entry name" value="LIM_DOMAIN_1"/>
    <property type="match status" value="1"/>
</dbReference>
<name>A0A3Q1IBT3_ANATE</name>
<evidence type="ECO:0000256" key="5">
    <source>
        <dbReference type="SAM" id="MobiDB-lite"/>
    </source>
</evidence>
<feature type="region of interest" description="Disordered" evidence="5">
    <location>
        <begin position="1092"/>
        <end position="1132"/>
    </location>
</feature>